<dbReference type="AlphaFoldDB" id="A0A1V4FIC8"/>
<dbReference type="SUPFAM" id="SSF55608">
    <property type="entry name" value="Homing endonucleases"/>
    <property type="match status" value="1"/>
</dbReference>
<evidence type="ECO:0008006" key="3">
    <source>
        <dbReference type="Google" id="ProtNLM"/>
    </source>
</evidence>
<gene>
    <name evidence="1" type="ORF">B5D07_10885</name>
</gene>
<proteinExistence type="predicted"/>
<evidence type="ECO:0000313" key="2">
    <source>
        <dbReference type="Proteomes" id="UP000189795"/>
    </source>
</evidence>
<dbReference type="InterPro" id="IPR027434">
    <property type="entry name" value="Homing_endonucl"/>
</dbReference>
<dbReference type="RefSeq" id="WP_079376365.1">
    <property type="nucleotide sequence ID" value="NZ_RINO01000035.1"/>
</dbReference>
<dbReference type="Proteomes" id="UP000189795">
    <property type="component" value="Unassembled WGS sequence"/>
</dbReference>
<reference evidence="1 2" key="1">
    <citation type="submission" date="2017-03" db="EMBL/GenBank/DDBJ databases">
        <title>Antibiotic resistance of probiotic microorganisms.</title>
        <authorList>
            <person name="Sanudo A.I."/>
            <person name="Olivares M."/>
            <person name="Banuelos O."/>
        </authorList>
    </citation>
    <scope>NUCLEOTIDE SEQUENCE [LARGE SCALE GENOMIC DNA]</scope>
    <source>
        <strain evidence="1 2">CECT8605</strain>
    </source>
</reference>
<protein>
    <recommendedName>
        <fullName evidence="3">DOD-type homing endonuclease domain-containing protein</fullName>
    </recommendedName>
</protein>
<organism evidence="1 2">
    <name type="scientific">Limosilactobacillus reuteri</name>
    <name type="common">Lactobacillus reuteri</name>
    <dbReference type="NCBI Taxonomy" id="1598"/>
    <lineage>
        <taxon>Bacteria</taxon>
        <taxon>Bacillati</taxon>
        <taxon>Bacillota</taxon>
        <taxon>Bacilli</taxon>
        <taxon>Lactobacillales</taxon>
        <taxon>Lactobacillaceae</taxon>
        <taxon>Limosilactobacillus</taxon>
    </lineage>
</organism>
<dbReference type="EMBL" id="MWVS01000129">
    <property type="protein sequence ID" value="OPG87062.1"/>
    <property type="molecule type" value="Genomic_DNA"/>
</dbReference>
<accession>A0A1V4FIC8</accession>
<evidence type="ECO:0000313" key="1">
    <source>
        <dbReference type="EMBL" id="OPG87062.1"/>
    </source>
</evidence>
<dbReference type="Gene3D" id="3.10.28.10">
    <property type="entry name" value="Homing endonucleases"/>
    <property type="match status" value="2"/>
</dbReference>
<comment type="caution">
    <text evidence="1">The sequence shown here is derived from an EMBL/GenBank/DDBJ whole genome shotgun (WGS) entry which is preliminary data.</text>
</comment>
<name>A0A1V4FIC8_LIMRT</name>
<sequence>MTCREIGDCLERSVGSIRKHLPYLGLSRSRYKYSFNASYFNTIDTPEKAYWLGFIAADGCIIDTSSEKGSQKRLKIGLQKSDDEHLKKFRECINGNHPITYYESVNKKRNICSEECQIVIYSASMVEDLERLGLYPRKTYSLPFPTEEQVSIELMPHYIRGFIDGDGAFTSRIRNDRNRRVAEFTVAGADKSFLFAMKQFFESTLDVRVGLYGKSDGNWRITSSAISDVSKILDYAYKAEGITYNSVLNRKYLKYIRSRKEFAVCVGNNADNKPGKNWKPKLDISMVIRAEGREKANTCRA</sequence>